<dbReference type="Proteomes" id="UP000466187">
    <property type="component" value="Chromosome"/>
</dbReference>
<feature type="compositionally biased region" description="Basic and acidic residues" evidence="1">
    <location>
        <begin position="48"/>
        <end position="57"/>
    </location>
</feature>
<proteinExistence type="predicted"/>
<dbReference type="KEGG" id="mgad:MGAD_09720"/>
<dbReference type="EMBL" id="AP022608">
    <property type="protein sequence ID" value="BBZ16637.1"/>
    <property type="molecule type" value="Genomic_DNA"/>
</dbReference>
<sequence length="102" mass="11289">MLKNRVDVAFVRWHPRDVDPLEPNGSLGGALESRDHPQRRRLSAARGAEQREELTRGDGEVRLGDRYVVREALGDMVDLDDRTALGAVGPVLSRRLIYGGGV</sequence>
<protein>
    <submittedName>
        <fullName evidence="2">Uncharacterized protein</fullName>
    </submittedName>
</protein>
<accession>A0A7I7WIK7</accession>
<evidence type="ECO:0000256" key="1">
    <source>
        <dbReference type="SAM" id="MobiDB-lite"/>
    </source>
</evidence>
<feature type="region of interest" description="Disordered" evidence="1">
    <location>
        <begin position="18"/>
        <end position="57"/>
    </location>
</feature>
<organism evidence="2 3">
    <name type="scientific">Mycolicibacterium gadium</name>
    <name type="common">Mycobacterium gadium</name>
    <dbReference type="NCBI Taxonomy" id="1794"/>
    <lineage>
        <taxon>Bacteria</taxon>
        <taxon>Bacillati</taxon>
        <taxon>Actinomycetota</taxon>
        <taxon>Actinomycetes</taxon>
        <taxon>Mycobacteriales</taxon>
        <taxon>Mycobacteriaceae</taxon>
        <taxon>Mycolicibacterium</taxon>
    </lineage>
</organism>
<reference evidence="2 3" key="1">
    <citation type="journal article" date="2019" name="Emerg. Microbes Infect.">
        <title>Comprehensive subspecies identification of 175 nontuberculous mycobacteria species based on 7547 genomic profiles.</title>
        <authorList>
            <person name="Matsumoto Y."/>
            <person name="Kinjo T."/>
            <person name="Motooka D."/>
            <person name="Nabeya D."/>
            <person name="Jung N."/>
            <person name="Uechi K."/>
            <person name="Horii T."/>
            <person name="Iida T."/>
            <person name="Fujita J."/>
            <person name="Nakamura S."/>
        </authorList>
    </citation>
    <scope>NUCLEOTIDE SEQUENCE [LARGE SCALE GENOMIC DNA]</scope>
    <source>
        <strain evidence="2 3">JCM 12688</strain>
    </source>
</reference>
<name>A0A7I7WIK7_MYCGU</name>
<evidence type="ECO:0000313" key="2">
    <source>
        <dbReference type="EMBL" id="BBZ16637.1"/>
    </source>
</evidence>
<dbReference type="AntiFam" id="ANF00095">
    <property type="entry name" value="Shadow ORF (opposite ABC transporters)"/>
</dbReference>
<dbReference type="AlphaFoldDB" id="A0A7I7WIK7"/>
<evidence type="ECO:0000313" key="3">
    <source>
        <dbReference type="Proteomes" id="UP000466187"/>
    </source>
</evidence>
<gene>
    <name evidence="2" type="ORF">MGAD_09720</name>
</gene>